<proteinExistence type="predicted"/>
<dbReference type="Gene3D" id="1.10.10.60">
    <property type="entry name" value="Homeodomain-like"/>
    <property type="match status" value="1"/>
</dbReference>
<dbReference type="GO" id="GO:0004803">
    <property type="term" value="F:transposase activity"/>
    <property type="evidence" value="ECO:0007669"/>
    <property type="project" value="InterPro"/>
</dbReference>
<evidence type="ECO:0000313" key="2">
    <source>
        <dbReference type="EMBL" id="HIV85663.1"/>
    </source>
</evidence>
<accession>A0A9D1PQL9</accession>
<dbReference type="Proteomes" id="UP000824162">
    <property type="component" value="Unassembled WGS sequence"/>
</dbReference>
<dbReference type="SUPFAM" id="SSF46689">
    <property type="entry name" value="Homeodomain-like"/>
    <property type="match status" value="1"/>
</dbReference>
<reference evidence="2" key="1">
    <citation type="journal article" date="2021" name="PeerJ">
        <title>Extensive microbial diversity within the chicken gut microbiome revealed by metagenomics and culture.</title>
        <authorList>
            <person name="Gilroy R."/>
            <person name="Ravi A."/>
            <person name="Getino M."/>
            <person name="Pursley I."/>
            <person name="Horton D.L."/>
            <person name="Alikhan N.F."/>
            <person name="Baker D."/>
            <person name="Gharbi K."/>
            <person name="Hall N."/>
            <person name="Watson M."/>
            <person name="Adriaenssens E.M."/>
            <person name="Foster-Nyarko E."/>
            <person name="Jarju S."/>
            <person name="Secka A."/>
            <person name="Antonio M."/>
            <person name="Oren A."/>
            <person name="Chaudhuri R.R."/>
            <person name="La Ragione R."/>
            <person name="Hildebrand F."/>
            <person name="Pallen M.J."/>
        </authorList>
    </citation>
    <scope>NUCLEOTIDE SEQUENCE</scope>
    <source>
        <strain evidence="2">5790</strain>
    </source>
</reference>
<dbReference type="InterPro" id="IPR002514">
    <property type="entry name" value="Transposase_8"/>
</dbReference>
<dbReference type="EMBL" id="DXIJ01000050">
    <property type="protein sequence ID" value="HIV85663.1"/>
    <property type="molecule type" value="Genomic_DNA"/>
</dbReference>
<protein>
    <submittedName>
        <fullName evidence="2">Transposase</fullName>
    </submittedName>
</protein>
<feature type="coiled-coil region" evidence="1">
    <location>
        <begin position="65"/>
        <end position="99"/>
    </location>
</feature>
<name>A0A9D1PQL9_9FIRM</name>
<sequence length="113" mass="12976">MQKMTQNKQYDHEYKVQAIKLAREIGSAKAAAELGVPKNTMYGWMRAVREGRLDIGKGAHMPQDALTLNEELINLRTRVKQQEKEIKRLKAENEFLEEASAFFAASRRKSPKN</sequence>
<dbReference type="GO" id="GO:0006313">
    <property type="term" value="P:DNA transposition"/>
    <property type="evidence" value="ECO:0007669"/>
    <property type="project" value="InterPro"/>
</dbReference>
<keyword evidence="1" id="KW-0175">Coiled coil</keyword>
<gene>
    <name evidence="2" type="ORF">H9900_02500</name>
</gene>
<dbReference type="AlphaFoldDB" id="A0A9D1PQL9"/>
<evidence type="ECO:0000313" key="3">
    <source>
        <dbReference type="Proteomes" id="UP000824162"/>
    </source>
</evidence>
<reference evidence="2" key="2">
    <citation type="submission" date="2021-04" db="EMBL/GenBank/DDBJ databases">
        <authorList>
            <person name="Gilroy R."/>
        </authorList>
    </citation>
    <scope>NUCLEOTIDE SEQUENCE</scope>
    <source>
        <strain evidence="2">5790</strain>
    </source>
</reference>
<comment type="caution">
    <text evidence="2">The sequence shown here is derived from an EMBL/GenBank/DDBJ whole genome shotgun (WGS) entry which is preliminary data.</text>
</comment>
<dbReference type="GO" id="GO:0003677">
    <property type="term" value="F:DNA binding"/>
    <property type="evidence" value="ECO:0007669"/>
    <property type="project" value="InterPro"/>
</dbReference>
<dbReference type="InterPro" id="IPR009057">
    <property type="entry name" value="Homeodomain-like_sf"/>
</dbReference>
<dbReference type="Pfam" id="PF01527">
    <property type="entry name" value="HTH_Tnp_1"/>
    <property type="match status" value="1"/>
</dbReference>
<evidence type="ECO:0000256" key="1">
    <source>
        <dbReference type="SAM" id="Coils"/>
    </source>
</evidence>
<organism evidence="2 3">
    <name type="scientific">Candidatus Monoglobus merdigallinarum</name>
    <dbReference type="NCBI Taxonomy" id="2838698"/>
    <lineage>
        <taxon>Bacteria</taxon>
        <taxon>Bacillati</taxon>
        <taxon>Bacillota</taxon>
        <taxon>Clostridia</taxon>
        <taxon>Monoglobales</taxon>
        <taxon>Monoglobaceae</taxon>
        <taxon>Monoglobus</taxon>
    </lineage>
</organism>